<evidence type="ECO:0000313" key="13">
    <source>
        <dbReference type="EMBL" id="ROV94561.1"/>
    </source>
</evidence>
<evidence type="ECO:0000256" key="3">
    <source>
        <dbReference type="ARBA" id="ARBA00004725"/>
    </source>
</evidence>
<organism evidence="13 14">
    <name type="scientific">Cytospora schulzeri</name>
    <dbReference type="NCBI Taxonomy" id="448051"/>
    <lineage>
        <taxon>Eukaryota</taxon>
        <taxon>Fungi</taxon>
        <taxon>Dikarya</taxon>
        <taxon>Ascomycota</taxon>
        <taxon>Pezizomycotina</taxon>
        <taxon>Sordariomycetes</taxon>
        <taxon>Sordariomycetidae</taxon>
        <taxon>Diaporthales</taxon>
        <taxon>Cytosporaceae</taxon>
        <taxon>Cytospora</taxon>
    </lineage>
</organism>
<sequence>MSSNTPPPVLRISPPLVNSANPWATNLDDLKALYECPHTGAVTTRTSLIAGFPHDPSTHQFTLFDAATHVSEQDRTKLNGQENASLNTLGYSPYVLEDYLGFIREIAKTPSARSDKGFIISVTGSPEEVIMCYNLIAAEQAQVPFPLAMEINLSCPNIPNKPPPAYNAESLLSYLTALGRIVTDPALSNLPRIPFGLKTPPYTHASEYLELFRALEDAATESPGGRSLVSFITSTNTLGSCLVLADPEAEESNDPALPAPGIGGMAGAPLHPLTLGNVRTIRRMLDGKKDQLGHIQIIGVGGVLDSAGFKRMKSVGAVIVGVGTGLGIKGVGIFGEILKGS</sequence>
<dbReference type="Gene3D" id="2.30.26.10">
    <property type="entry name" value="Dihydroorotate Dehydrogenase A, chain A, domain 2"/>
    <property type="match status" value="1"/>
</dbReference>
<keyword evidence="9 11" id="KW-0665">Pyrimidine biosynthesis</keyword>
<feature type="domain" description="Dihydroorotate dehydrogenase catalytic" evidence="12">
    <location>
        <begin position="85"/>
        <end position="339"/>
    </location>
</feature>
<accession>A0A423VU05</accession>
<dbReference type="GO" id="GO:0044205">
    <property type="term" value="P:'de novo' UMP biosynthetic process"/>
    <property type="evidence" value="ECO:0007669"/>
    <property type="project" value="UniProtKB-UniPathway"/>
</dbReference>
<dbReference type="OrthoDB" id="14784at2759"/>
<dbReference type="EMBL" id="LKEA01000040">
    <property type="protein sequence ID" value="ROV94561.1"/>
    <property type="molecule type" value="Genomic_DNA"/>
</dbReference>
<dbReference type="InterPro" id="IPR013785">
    <property type="entry name" value="Aldolase_TIM"/>
</dbReference>
<dbReference type="Gene3D" id="3.20.20.70">
    <property type="entry name" value="Aldolase class I"/>
    <property type="match status" value="1"/>
</dbReference>
<reference evidence="13 14" key="1">
    <citation type="submission" date="2015-09" db="EMBL/GenBank/DDBJ databases">
        <title>Host preference determinants of Valsa canker pathogens revealed by comparative genomics.</title>
        <authorList>
            <person name="Yin Z."/>
            <person name="Huang L."/>
        </authorList>
    </citation>
    <scope>NUCLEOTIDE SEQUENCE [LARGE SCALE GENOMIC DNA]</scope>
    <source>
        <strain evidence="13 14">03-1</strain>
    </source>
</reference>
<comment type="caution">
    <text evidence="13">The sequence shown here is derived from an EMBL/GenBank/DDBJ whole genome shotgun (WGS) entry which is preliminary data.</text>
</comment>
<keyword evidence="7 11" id="KW-0285">Flavoprotein</keyword>
<dbReference type="Pfam" id="PF01180">
    <property type="entry name" value="DHO_dh"/>
    <property type="match status" value="1"/>
</dbReference>
<evidence type="ECO:0000256" key="11">
    <source>
        <dbReference type="RuleBase" id="RU364042"/>
    </source>
</evidence>
<dbReference type="PANTHER" id="PTHR48109:SF1">
    <property type="entry name" value="DIHYDROOROTATE DEHYDROGENASE (FUMARATE)"/>
    <property type="match status" value="1"/>
</dbReference>
<dbReference type="AlphaFoldDB" id="A0A423VU05"/>
<comment type="subunit">
    <text evidence="11">Homodimer.</text>
</comment>
<evidence type="ECO:0000256" key="1">
    <source>
        <dbReference type="ARBA" id="ARBA00001917"/>
    </source>
</evidence>
<dbReference type="EC" id="1.3.98.1" evidence="11"/>
<evidence type="ECO:0000256" key="4">
    <source>
        <dbReference type="ARBA" id="ARBA00008008"/>
    </source>
</evidence>
<dbReference type="GO" id="GO:0006207">
    <property type="term" value="P:'de novo' pyrimidine nucleobase biosynthetic process"/>
    <property type="evidence" value="ECO:0007669"/>
    <property type="project" value="TreeGrafter"/>
</dbReference>
<dbReference type="InterPro" id="IPR050074">
    <property type="entry name" value="DHO_dehydrogenase"/>
</dbReference>
<comment type="function">
    <text evidence="11">Catalyzes the conversion of dihydroorotate to orotate with fumarate as the electron acceptor.</text>
</comment>
<comment type="pathway">
    <text evidence="3 11">Pyrimidine metabolism; UMP biosynthesis via de novo pathway.</text>
</comment>
<dbReference type="SUPFAM" id="SSF51395">
    <property type="entry name" value="FMN-linked oxidoreductases"/>
    <property type="match status" value="1"/>
</dbReference>
<dbReference type="InterPro" id="IPR023359">
    <property type="entry name" value="Dihydro_DH_chainA_dom2"/>
</dbReference>
<comment type="similarity">
    <text evidence="4 11">Belongs to the dihydroorotate dehydrogenase family. Type 1 subfamily.</text>
</comment>
<evidence type="ECO:0000256" key="8">
    <source>
        <dbReference type="ARBA" id="ARBA00022643"/>
    </source>
</evidence>
<dbReference type="InterPro" id="IPR005720">
    <property type="entry name" value="Dihydroorotate_DH_cat"/>
</dbReference>
<dbReference type="GO" id="GO:0005737">
    <property type="term" value="C:cytoplasm"/>
    <property type="evidence" value="ECO:0007669"/>
    <property type="project" value="UniProtKB-SubCell"/>
</dbReference>
<dbReference type="Proteomes" id="UP000283895">
    <property type="component" value="Unassembled WGS sequence"/>
</dbReference>
<protein>
    <recommendedName>
        <fullName evidence="5 11">Dihydroorotate dehydrogenase (fumarate)</fullName>
        <ecNumber evidence="11">1.3.98.1</ecNumber>
    </recommendedName>
    <alternativeName>
        <fullName evidence="11">Dihydroorotate oxidase</fullName>
    </alternativeName>
</protein>
<keyword evidence="14" id="KW-1185">Reference proteome</keyword>
<proteinExistence type="inferred from homology"/>
<evidence type="ECO:0000256" key="10">
    <source>
        <dbReference type="ARBA" id="ARBA00023002"/>
    </source>
</evidence>
<dbReference type="PANTHER" id="PTHR48109">
    <property type="entry name" value="DIHYDROOROTATE DEHYDROGENASE (QUINONE), MITOCHONDRIAL-RELATED"/>
    <property type="match status" value="1"/>
</dbReference>
<comment type="cofactor">
    <cofactor evidence="1 11">
        <name>FMN</name>
        <dbReference type="ChEBI" id="CHEBI:58210"/>
    </cofactor>
</comment>
<keyword evidence="10 11" id="KW-0560">Oxidoreductase</keyword>
<keyword evidence="6 11" id="KW-0963">Cytoplasm</keyword>
<dbReference type="UniPathway" id="UPA00070"/>
<dbReference type="InterPro" id="IPR033886">
    <property type="entry name" value="DHOD_1A"/>
</dbReference>
<name>A0A423VU05_9PEZI</name>
<comment type="catalytic activity">
    <reaction evidence="11">
        <text>(S)-dihydroorotate + fumarate = orotate + succinate</text>
        <dbReference type="Rhea" id="RHEA:30059"/>
        <dbReference type="ChEBI" id="CHEBI:29806"/>
        <dbReference type="ChEBI" id="CHEBI:30031"/>
        <dbReference type="ChEBI" id="CHEBI:30839"/>
        <dbReference type="ChEBI" id="CHEBI:30864"/>
        <dbReference type="EC" id="1.3.98.1"/>
    </reaction>
</comment>
<evidence type="ECO:0000256" key="9">
    <source>
        <dbReference type="ARBA" id="ARBA00022975"/>
    </source>
</evidence>
<dbReference type="GO" id="GO:1990663">
    <property type="term" value="F:dihydroorotate dehydrogenase (fumarate) activity"/>
    <property type="evidence" value="ECO:0007669"/>
    <property type="project" value="UniProtKB-EC"/>
</dbReference>
<evidence type="ECO:0000256" key="5">
    <source>
        <dbReference type="ARBA" id="ARBA00021374"/>
    </source>
</evidence>
<gene>
    <name evidence="13" type="ORF">VMCG_08131</name>
</gene>
<evidence type="ECO:0000259" key="12">
    <source>
        <dbReference type="Pfam" id="PF01180"/>
    </source>
</evidence>
<evidence type="ECO:0000256" key="6">
    <source>
        <dbReference type="ARBA" id="ARBA00022490"/>
    </source>
</evidence>
<evidence type="ECO:0000256" key="2">
    <source>
        <dbReference type="ARBA" id="ARBA00004496"/>
    </source>
</evidence>
<dbReference type="STRING" id="356882.A0A423VU05"/>
<evidence type="ECO:0000313" key="14">
    <source>
        <dbReference type="Proteomes" id="UP000283895"/>
    </source>
</evidence>
<evidence type="ECO:0000256" key="7">
    <source>
        <dbReference type="ARBA" id="ARBA00022630"/>
    </source>
</evidence>
<comment type="subcellular location">
    <subcellularLocation>
        <location evidence="2 11">Cytoplasm</location>
    </subcellularLocation>
</comment>
<dbReference type="CDD" id="cd04741">
    <property type="entry name" value="DHOD_1A_like"/>
    <property type="match status" value="1"/>
</dbReference>
<keyword evidence="8 11" id="KW-0288">FMN</keyword>